<comment type="similarity">
    <text evidence="1">Belongs to the Tango6 family.</text>
</comment>
<evidence type="ECO:0000256" key="1">
    <source>
        <dbReference type="ARBA" id="ARBA00005724"/>
    </source>
</evidence>
<dbReference type="Gene3D" id="1.25.10.10">
    <property type="entry name" value="Leucine-rich Repeat Variant"/>
    <property type="match status" value="1"/>
</dbReference>
<dbReference type="Proteomes" id="UP000818624">
    <property type="component" value="Chromosome 2"/>
</dbReference>
<organism evidence="4 5">
    <name type="scientific">Malassezia furfur</name>
    <name type="common">Pityriasis versicolor infection agent</name>
    <name type="synonym">Pityrosporum furfur</name>
    <dbReference type="NCBI Taxonomy" id="55194"/>
    <lineage>
        <taxon>Eukaryota</taxon>
        <taxon>Fungi</taxon>
        <taxon>Dikarya</taxon>
        <taxon>Basidiomycota</taxon>
        <taxon>Ustilaginomycotina</taxon>
        <taxon>Malasseziomycetes</taxon>
        <taxon>Malasseziales</taxon>
        <taxon>Malasseziaceae</taxon>
        <taxon>Malassezia</taxon>
    </lineage>
</organism>
<proteinExistence type="inferred from homology"/>
<evidence type="ECO:0000313" key="4">
    <source>
        <dbReference type="EMBL" id="WFD47951.1"/>
    </source>
</evidence>
<dbReference type="InterPro" id="IPR019451">
    <property type="entry name" value="Rtp1_C1"/>
</dbReference>
<dbReference type="InterPro" id="IPR011989">
    <property type="entry name" value="ARM-like"/>
</dbReference>
<sequence length="1167" mass="126883">MHADDAKATLEDAAILTGDRDAALHIERARRSREQIMRGEGKEAGMQQVLAQRLHHFAQTNTFRNVSRDLPLSHPDGKDADLLQLQRNTGWLSLASLAQLHHLVACSPTPAPRGSEPAALLGARDLGVIKQLLTASFAWLVVPLVEAYDATYGVLFPSLAGRMSDDARIHEADKDEALWHSANTDLVRVARVLLALLQPGDPSASHTALPVSRVARTDVAVLVLRIYFVDVLRVLVRVSFGPASAEFSDDAQEAQNQLHALLEALPTSVDLAALRSVPAVSALSAHVRGGAPRIPAFVREHCGRLLSVQLLRPEGVRSLLIGVLGANETDMLSGDIGDDLGDADTTFKRLDSATKLLTTPPKGMSRTAYYEAILPHVLSVLDPVTPPHTTPVHGMHRRAAAFTIMRMHERSADAVRVSLNPVVFDVLGTNSASAADVDRALRLLAAAVLLSPPSPDFVQFLVGSNAARLFALDSFLERAPAAKVAVADETRSLETQRNEVREVLHTWLRLGSSREIVDTLSQVLDKAGTADTAAWQSSRNGVQLVPQDPAVANEAGIRAFLDSGALSVEPVVSMDQDAEPRLPAELLRSLDFPIQPQRLVALLKRADRKDVASELLVRTLEGYARAQKQSEAQVTVGDVSTAELEQRAVFNLQLMGQLLEAFGSELLNGDLDRILHFIDYACTQPPHEPSQEQGTMATLLNIQNESADAAPAHDWELITTALNLLLSLLEGNPTVTLQNTPMLHVLRAKIEHLRDAPNGDVRSLSQEVVLVLTAREKQTAPSTEAAEQPKYLDVYQEALRYLQDPIIPVRAHGLHLLAQLVSKDTRDVSYGNTLDPALLPAIFDIFVHAIQDEESFLYLNAVKGLAQMTAHWRDATLRPLIALYVGGEKTEMSMTRALAYGQELSQRETDKRLRIGEAILQVLQHCGEAITPAIDVIVNPLLTGVRNPRFSATLRSSFISILGTCVEFAPTALASSGAANEMVQLCGDLVKIESVPRSMTRKSAVTGRVTGRDEHGNTKTMQLDEEEEKEQRDEREARAGIDVDPKLPQLRGSALLLLAVLLRSTRHQLDAFVEDRSRDIESDGPDTLTSLRLPGGSMLPDTGAKKKSHAAPALLVSLDAARRILPTVSYTSSEDVDALVQQQARDCIQEVQLLEAAYVTAHAAGLP</sequence>
<feature type="domain" description="RNA polymerase II assembly factor Rtp1 C-terminal" evidence="3">
    <location>
        <begin position="795"/>
        <end position="929"/>
    </location>
</feature>
<dbReference type="Pfam" id="PF10363">
    <property type="entry name" value="RTP1_C1"/>
    <property type="match status" value="1"/>
</dbReference>
<evidence type="ECO:0000259" key="3">
    <source>
        <dbReference type="Pfam" id="PF10363"/>
    </source>
</evidence>
<dbReference type="InterPro" id="IPR016024">
    <property type="entry name" value="ARM-type_fold"/>
</dbReference>
<dbReference type="InterPro" id="IPR039600">
    <property type="entry name" value="TANGO6/Rtp1"/>
</dbReference>
<accession>A0ABY8EQT6</accession>
<keyword evidence="5" id="KW-1185">Reference proteome</keyword>
<gene>
    <name evidence="4" type="ORF">GLX27_002616</name>
</gene>
<reference evidence="4 5" key="1">
    <citation type="journal article" date="2020" name="Elife">
        <title>Loss of centromere function drives karyotype evolution in closely related Malassezia species.</title>
        <authorList>
            <person name="Sankaranarayanan S.R."/>
            <person name="Ianiri G."/>
            <person name="Coelho M.A."/>
            <person name="Reza M.H."/>
            <person name="Thimmappa B.C."/>
            <person name="Ganguly P."/>
            <person name="Vadnala R.N."/>
            <person name="Sun S."/>
            <person name="Siddharthan R."/>
            <person name="Tellgren-Roth C."/>
            <person name="Dawson T.L."/>
            <person name="Heitman J."/>
            <person name="Sanyal K."/>
        </authorList>
    </citation>
    <scope>NUCLEOTIDE SEQUENCE [LARGE SCALE GENOMIC DNA]</scope>
    <source>
        <strain evidence="4">CBS14141</strain>
    </source>
</reference>
<dbReference type="PANTHER" id="PTHR20959:SF1">
    <property type="entry name" value="TRANSPORT AND GOLGI ORGANIZATION PROTEIN 6 HOMOLOG"/>
    <property type="match status" value="1"/>
</dbReference>
<dbReference type="EMBL" id="CP046235">
    <property type="protein sequence ID" value="WFD47951.1"/>
    <property type="molecule type" value="Genomic_DNA"/>
</dbReference>
<feature type="region of interest" description="Disordered" evidence="2">
    <location>
        <begin position="1001"/>
        <end position="1041"/>
    </location>
</feature>
<dbReference type="PANTHER" id="PTHR20959">
    <property type="entry name" value="TRANSPORT AND GOLGI ORGANIZATION PROTEIN 6 FAMILY MEMBER"/>
    <property type="match status" value="1"/>
</dbReference>
<feature type="compositionally biased region" description="Basic and acidic residues" evidence="2">
    <location>
        <begin position="1029"/>
        <end position="1041"/>
    </location>
</feature>
<protein>
    <recommendedName>
        <fullName evidence="3">RNA polymerase II assembly factor Rtp1 C-terminal domain-containing protein</fullName>
    </recommendedName>
</protein>
<dbReference type="SUPFAM" id="SSF48371">
    <property type="entry name" value="ARM repeat"/>
    <property type="match status" value="1"/>
</dbReference>
<evidence type="ECO:0000256" key="2">
    <source>
        <dbReference type="SAM" id="MobiDB-lite"/>
    </source>
</evidence>
<name>A0ABY8EQT6_MALFU</name>
<evidence type="ECO:0000313" key="5">
    <source>
        <dbReference type="Proteomes" id="UP000818624"/>
    </source>
</evidence>